<feature type="transmembrane region" description="Helical" evidence="1">
    <location>
        <begin position="312"/>
        <end position="333"/>
    </location>
</feature>
<gene>
    <name evidence="3" type="ORF">LMG1873_04666</name>
</gene>
<feature type="domain" description="Acyltransferase 3" evidence="2">
    <location>
        <begin position="5"/>
        <end position="361"/>
    </location>
</feature>
<evidence type="ECO:0000259" key="2">
    <source>
        <dbReference type="Pfam" id="PF01757"/>
    </source>
</evidence>
<dbReference type="RefSeq" id="WP_082306189.1">
    <property type="nucleotide sequence ID" value="NZ_CADIJS010000004.1"/>
</dbReference>
<protein>
    <recommendedName>
        <fullName evidence="2">Acyltransferase 3 domain-containing protein</fullName>
    </recommendedName>
</protein>
<sequence length="396" mass="42955">MAKDASADGLRGLAAVSVVVSHLILAFFPAALTHYFAWVAAPGAIYGRVESILATPGLSVLWNGSFSVSIFFVLSGYVLTKSLVERQDVSIARSLAARRYFRLAGPVLGSALFAFGLMSLGLYHSVDVAAMTSSAWLKGMWNVTPNFFQAVREGLFGAIFRGEVSYNPVFWTMRIEFIGSLLILSYRCLTLCRRSQVVGATIYVILTVSFAPGEWVAYLAFLLGTHLNDVPALKRRGALYSLAVIGLYLGGIDSSWLYRWLEYIPVAAPDRNGVSAVVGAALLVYAVKSGAFSALLRFGLVQFLGRISYSLYLVHLPIILSVACGSYLWFVAYLGFGRIAAAAMSFVIAFPTTILVAIVFTRLVDEPCIKLAKRIFPARESSSKSKKSTEDLAPSG</sequence>
<dbReference type="InterPro" id="IPR050879">
    <property type="entry name" value="Acyltransferase_3"/>
</dbReference>
<dbReference type="InterPro" id="IPR002656">
    <property type="entry name" value="Acyl_transf_3_dom"/>
</dbReference>
<feature type="transmembrane region" description="Helical" evidence="1">
    <location>
        <begin position="339"/>
        <end position="364"/>
    </location>
</feature>
<dbReference type="PANTHER" id="PTHR23028">
    <property type="entry name" value="ACETYLTRANSFERASE"/>
    <property type="match status" value="1"/>
</dbReference>
<dbReference type="Proteomes" id="UP000494116">
    <property type="component" value="Unassembled WGS sequence"/>
</dbReference>
<proteinExistence type="predicted"/>
<keyword evidence="1" id="KW-1133">Transmembrane helix</keyword>
<evidence type="ECO:0000313" key="4">
    <source>
        <dbReference type="Proteomes" id="UP000494116"/>
    </source>
</evidence>
<name>A0ABM8L2X0_9BURK</name>
<feature type="transmembrane region" description="Helical" evidence="1">
    <location>
        <begin position="237"/>
        <end position="258"/>
    </location>
</feature>
<feature type="transmembrane region" description="Helical" evidence="1">
    <location>
        <begin position="100"/>
        <end position="123"/>
    </location>
</feature>
<comment type="caution">
    <text evidence="3">The sequence shown here is derived from an EMBL/GenBank/DDBJ whole genome shotgun (WGS) entry which is preliminary data.</text>
</comment>
<feature type="transmembrane region" description="Helical" evidence="1">
    <location>
        <begin position="60"/>
        <end position="79"/>
    </location>
</feature>
<feature type="transmembrane region" description="Helical" evidence="1">
    <location>
        <begin position="200"/>
        <end position="225"/>
    </location>
</feature>
<organism evidence="3 4">
    <name type="scientific">Achromobacter piechaudii</name>
    <dbReference type="NCBI Taxonomy" id="72556"/>
    <lineage>
        <taxon>Bacteria</taxon>
        <taxon>Pseudomonadati</taxon>
        <taxon>Pseudomonadota</taxon>
        <taxon>Betaproteobacteria</taxon>
        <taxon>Burkholderiales</taxon>
        <taxon>Alcaligenaceae</taxon>
        <taxon>Achromobacter</taxon>
    </lineage>
</organism>
<dbReference type="Pfam" id="PF01757">
    <property type="entry name" value="Acyl_transf_3"/>
    <property type="match status" value="1"/>
</dbReference>
<evidence type="ECO:0000256" key="1">
    <source>
        <dbReference type="SAM" id="Phobius"/>
    </source>
</evidence>
<keyword evidence="1" id="KW-0812">Transmembrane</keyword>
<keyword evidence="4" id="KW-1185">Reference proteome</keyword>
<feature type="transmembrane region" description="Helical" evidence="1">
    <location>
        <begin position="278"/>
        <end position="300"/>
    </location>
</feature>
<accession>A0ABM8L2X0</accession>
<dbReference type="PANTHER" id="PTHR23028:SF134">
    <property type="entry name" value="PUTATIVE (AFU_ORTHOLOGUE AFUA_4G08520)-RELATED"/>
    <property type="match status" value="1"/>
</dbReference>
<feature type="transmembrane region" description="Helical" evidence="1">
    <location>
        <begin position="12"/>
        <end position="40"/>
    </location>
</feature>
<keyword evidence="1" id="KW-0472">Membrane</keyword>
<evidence type="ECO:0000313" key="3">
    <source>
        <dbReference type="EMBL" id="CAB3729354.1"/>
    </source>
</evidence>
<reference evidence="3 4" key="1">
    <citation type="submission" date="2020-04" db="EMBL/GenBank/DDBJ databases">
        <authorList>
            <person name="De Canck E."/>
        </authorList>
    </citation>
    <scope>NUCLEOTIDE SEQUENCE [LARGE SCALE GENOMIC DNA]</scope>
    <source>
        <strain evidence="3 4">LMG 1873</strain>
    </source>
</reference>
<dbReference type="EMBL" id="CADIJS010000004">
    <property type="protein sequence ID" value="CAB3729354.1"/>
    <property type="molecule type" value="Genomic_DNA"/>
</dbReference>